<proteinExistence type="predicted"/>
<dbReference type="RefSeq" id="WP_203778613.1">
    <property type="nucleotide sequence ID" value="NZ_BOMV01000001.1"/>
</dbReference>
<protein>
    <submittedName>
        <fullName evidence="2">Uncharacterized protein</fullName>
    </submittedName>
</protein>
<reference evidence="2" key="1">
    <citation type="submission" date="2021-01" db="EMBL/GenBank/DDBJ databases">
        <title>Whole genome shotgun sequence of Actinoplanes rishiriensis NBRC 108556.</title>
        <authorList>
            <person name="Komaki H."/>
            <person name="Tamura T."/>
        </authorList>
    </citation>
    <scope>NUCLEOTIDE SEQUENCE</scope>
    <source>
        <strain evidence="2">NBRC 108556</strain>
    </source>
</reference>
<feature type="compositionally biased region" description="Pro residues" evidence="1">
    <location>
        <begin position="12"/>
        <end position="22"/>
    </location>
</feature>
<gene>
    <name evidence="2" type="ORF">Ari01nite_02940</name>
</gene>
<feature type="region of interest" description="Disordered" evidence="1">
    <location>
        <begin position="1"/>
        <end position="35"/>
    </location>
</feature>
<sequence length="130" mass="13948">MTVSGLGSARTPHPPVTTPARPPRPERLAERSPFDQLTGADRELIFRATGQRIAPGFDPARETPTAFAAALAAERAGGRLAPGQPVTAVYLKDLHHRYQRVAGPNPVTPYLDKALAYLNASGNRRIDVTA</sequence>
<accession>A0A919MS39</accession>
<dbReference type="EMBL" id="BOMV01000001">
    <property type="protein sequence ID" value="GIE92829.1"/>
    <property type="molecule type" value="Genomic_DNA"/>
</dbReference>
<keyword evidence="3" id="KW-1185">Reference proteome</keyword>
<feature type="compositionally biased region" description="Basic and acidic residues" evidence="1">
    <location>
        <begin position="23"/>
        <end position="33"/>
    </location>
</feature>
<dbReference type="AlphaFoldDB" id="A0A919MS39"/>
<organism evidence="2 3">
    <name type="scientific">Paractinoplanes rishiriensis</name>
    <dbReference type="NCBI Taxonomy" id="1050105"/>
    <lineage>
        <taxon>Bacteria</taxon>
        <taxon>Bacillati</taxon>
        <taxon>Actinomycetota</taxon>
        <taxon>Actinomycetes</taxon>
        <taxon>Micromonosporales</taxon>
        <taxon>Micromonosporaceae</taxon>
        <taxon>Paractinoplanes</taxon>
    </lineage>
</organism>
<evidence type="ECO:0000313" key="3">
    <source>
        <dbReference type="Proteomes" id="UP000636960"/>
    </source>
</evidence>
<comment type="caution">
    <text evidence="2">The sequence shown here is derived from an EMBL/GenBank/DDBJ whole genome shotgun (WGS) entry which is preliminary data.</text>
</comment>
<dbReference type="Proteomes" id="UP000636960">
    <property type="component" value="Unassembled WGS sequence"/>
</dbReference>
<name>A0A919MS39_9ACTN</name>
<evidence type="ECO:0000313" key="2">
    <source>
        <dbReference type="EMBL" id="GIE92829.1"/>
    </source>
</evidence>
<evidence type="ECO:0000256" key="1">
    <source>
        <dbReference type="SAM" id="MobiDB-lite"/>
    </source>
</evidence>